<reference evidence="3 4" key="1">
    <citation type="journal article" date="2019" name="Nat. Plants">
        <title>Genome sequencing of Musa balbisiana reveals subgenome evolution and function divergence in polyploid bananas.</title>
        <authorList>
            <person name="Yao X."/>
        </authorList>
    </citation>
    <scope>NUCLEOTIDE SEQUENCE [LARGE SCALE GENOMIC DNA]</scope>
    <source>
        <strain evidence="4">cv. DH-PKW</strain>
        <tissue evidence="3">Leaves</tissue>
    </source>
</reference>
<feature type="compositionally biased region" description="Basic residues" evidence="1">
    <location>
        <begin position="226"/>
        <end position="240"/>
    </location>
</feature>
<keyword evidence="4" id="KW-1185">Reference proteome</keyword>
<name>A0A4S8KC72_MUSBA</name>
<evidence type="ECO:0000313" key="4">
    <source>
        <dbReference type="Proteomes" id="UP000317650"/>
    </source>
</evidence>
<comment type="caution">
    <text evidence="3">The sequence shown here is derived from an EMBL/GenBank/DDBJ whole genome shotgun (WGS) entry which is preliminary data.</text>
</comment>
<feature type="signal peptide" evidence="2">
    <location>
        <begin position="1"/>
        <end position="21"/>
    </location>
</feature>
<accession>A0A4S8KC72</accession>
<dbReference type="AlphaFoldDB" id="A0A4S8KC72"/>
<evidence type="ECO:0000256" key="2">
    <source>
        <dbReference type="SAM" id="SignalP"/>
    </source>
</evidence>
<evidence type="ECO:0000313" key="3">
    <source>
        <dbReference type="EMBL" id="THU72699.1"/>
    </source>
</evidence>
<organism evidence="3 4">
    <name type="scientific">Musa balbisiana</name>
    <name type="common">Banana</name>
    <dbReference type="NCBI Taxonomy" id="52838"/>
    <lineage>
        <taxon>Eukaryota</taxon>
        <taxon>Viridiplantae</taxon>
        <taxon>Streptophyta</taxon>
        <taxon>Embryophyta</taxon>
        <taxon>Tracheophyta</taxon>
        <taxon>Spermatophyta</taxon>
        <taxon>Magnoliopsida</taxon>
        <taxon>Liliopsida</taxon>
        <taxon>Zingiberales</taxon>
        <taxon>Musaceae</taxon>
        <taxon>Musa</taxon>
    </lineage>
</organism>
<keyword evidence="2" id="KW-0732">Signal</keyword>
<proteinExistence type="predicted"/>
<feature type="region of interest" description="Disordered" evidence="1">
    <location>
        <begin position="150"/>
        <end position="173"/>
    </location>
</feature>
<gene>
    <name evidence="3" type="ORF">C4D60_Mb04t14930</name>
</gene>
<dbReference type="Proteomes" id="UP000317650">
    <property type="component" value="Chromosome 4"/>
</dbReference>
<feature type="region of interest" description="Disordered" evidence="1">
    <location>
        <begin position="204"/>
        <end position="288"/>
    </location>
</feature>
<protein>
    <submittedName>
        <fullName evidence="3">Uncharacterized protein</fullName>
    </submittedName>
</protein>
<dbReference type="EMBL" id="PYDT01000001">
    <property type="protein sequence ID" value="THU72699.1"/>
    <property type="molecule type" value="Genomic_DNA"/>
</dbReference>
<evidence type="ECO:0000256" key="1">
    <source>
        <dbReference type="SAM" id="MobiDB-lite"/>
    </source>
</evidence>
<feature type="chain" id="PRO_5020976836" evidence="2">
    <location>
        <begin position="22"/>
        <end position="288"/>
    </location>
</feature>
<sequence>MAFVITAVSAFLLHSHPFAAAVNGSLSPMVMVIQSQTKRLSPFQTAHKLDLIIIIIRIIRRKRRRRRSANDKGHLWIEIQTKHWHNSDTQFKSGTASSSSLLLAASSSLVPGVTGALPKADRNPMPLRVPNGGAELTLLSCSFLIAFTTSSTPTGDTGGEEPSEGGDMGAGARVDVGDNVILAPSLPGDVGLGGSTTRSCIGECAKKQTRRRQAAPSLQGWGGARSRTRRERARRRRRGGNPRPGESPGRECRSSGSAGGRAAEPSRPGGRKGTRSSRATAPGGTAAP</sequence>